<gene>
    <name evidence="1" type="ORF">M9H77_25211</name>
</gene>
<name>A0ACC0A8U1_CATRO</name>
<reference evidence="2" key="1">
    <citation type="journal article" date="2023" name="Nat. Plants">
        <title>Single-cell RNA sequencing provides a high-resolution roadmap for understanding the multicellular compartmentation of specialized metabolism.</title>
        <authorList>
            <person name="Sun S."/>
            <person name="Shen X."/>
            <person name="Li Y."/>
            <person name="Li Y."/>
            <person name="Wang S."/>
            <person name="Li R."/>
            <person name="Zhang H."/>
            <person name="Shen G."/>
            <person name="Guo B."/>
            <person name="Wei J."/>
            <person name="Xu J."/>
            <person name="St-Pierre B."/>
            <person name="Chen S."/>
            <person name="Sun C."/>
        </authorList>
    </citation>
    <scope>NUCLEOTIDE SEQUENCE [LARGE SCALE GENOMIC DNA]</scope>
</reference>
<comment type="caution">
    <text evidence="1">The sequence shown here is derived from an EMBL/GenBank/DDBJ whole genome shotgun (WGS) entry which is preliminary data.</text>
</comment>
<proteinExistence type="predicted"/>
<sequence>MVPELSESEVQATPARRPRPTEDEETPDMNNVAMKIERAKEIYREYNVGFDNINEEKPRKYEVFGWYFYGLCSYFVLTVLIPIMFPLIIGQTVPQPQEPTRGWFRSYRDLQCRKRETLLYETLIQKAIKINKINLSPLEWTSVSWILGLLLAAPVLVITSVHLDHGRNQQILAGTITATGALFCLPAGFFNTRWIFPPYIAAIVVASTIGTAFHTRHLGLMIRAFVGSIIRSKKFAERKAIGGLISLYATAAGCLGSATISAFVYYMLRKSDSFTSLWVVSIFSGIIWLTGTSQIFIATRNCSIITSIVPENYHVLSIFKYPHAGGTLAGVLLSSISTMCIFTAGLLYAIGDLCIKEMHVLYLWLLYFTFPLISLPLSQQLQQIIRADAVKMQLLGFLLTLFTSGFGFYFRNHNWQIGHLFLFSAIHSTATGILHAFGRVLLLDCSPAGKEGAFSVWFSWMKGVGTCAGFAIASALPRNVDRAFGIAFWSAIAGTVVLIFGNIDNFRGAKSAGHIIDDHRYSEEGSPVHGLESGGGVEVKRYSSTDHNQDSDLPSEGKIEV</sequence>
<keyword evidence="2" id="KW-1185">Reference proteome</keyword>
<evidence type="ECO:0000313" key="1">
    <source>
        <dbReference type="EMBL" id="KAI5656418.1"/>
    </source>
</evidence>
<protein>
    <submittedName>
        <fullName evidence="1">Uncharacterized protein</fullName>
    </submittedName>
</protein>
<organism evidence="1 2">
    <name type="scientific">Catharanthus roseus</name>
    <name type="common">Madagascar periwinkle</name>
    <name type="synonym">Vinca rosea</name>
    <dbReference type="NCBI Taxonomy" id="4058"/>
    <lineage>
        <taxon>Eukaryota</taxon>
        <taxon>Viridiplantae</taxon>
        <taxon>Streptophyta</taxon>
        <taxon>Embryophyta</taxon>
        <taxon>Tracheophyta</taxon>
        <taxon>Spermatophyta</taxon>
        <taxon>Magnoliopsida</taxon>
        <taxon>eudicotyledons</taxon>
        <taxon>Gunneridae</taxon>
        <taxon>Pentapetalae</taxon>
        <taxon>asterids</taxon>
        <taxon>lamiids</taxon>
        <taxon>Gentianales</taxon>
        <taxon>Apocynaceae</taxon>
        <taxon>Rauvolfioideae</taxon>
        <taxon>Vinceae</taxon>
        <taxon>Catharanthinae</taxon>
        <taxon>Catharanthus</taxon>
    </lineage>
</organism>
<dbReference type="EMBL" id="CM044706">
    <property type="protein sequence ID" value="KAI5656418.1"/>
    <property type="molecule type" value="Genomic_DNA"/>
</dbReference>
<evidence type="ECO:0000313" key="2">
    <source>
        <dbReference type="Proteomes" id="UP001060085"/>
    </source>
</evidence>
<accession>A0ACC0A8U1</accession>
<dbReference type="Proteomes" id="UP001060085">
    <property type="component" value="Linkage Group LG06"/>
</dbReference>